<protein>
    <recommendedName>
        <fullName evidence="1">HTH cro/C1-type domain-containing protein</fullName>
    </recommendedName>
</protein>
<accession>A0A239SV57</accession>
<feature type="domain" description="HTH cro/C1-type" evidence="1">
    <location>
        <begin position="35"/>
        <end position="61"/>
    </location>
</feature>
<dbReference type="Proteomes" id="UP000215185">
    <property type="component" value="Chromosome 1"/>
</dbReference>
<dbReference type="STRING" id="1123308.GCA_000380085_01755"/>
<evidence type="ECO:0000313" key="3">
    <source>
        <dbReference type="Proteomes" id="UP000215185"/>
    </source>
</evidence>
<dbReference type="AlphaFoldDB" id="A0A239SV57"/>
<evidence type="ECO:0000259" key="1">
    <source>
        <dbReference type="PROSITE" id="PS50943"/>
    </source>
</evidence>
<dbReference type="CDD" id="cd00093">
    <property type="entry name" value="HTH_XRE"/>
    <property type="match status" value="1"/>
</dbReference>
<keyword evidence="3" id="KW-1185">Reference proteome</keyword>
<reference evidence="2 3" key="1">
    <citation type="submission" date="2017-06" db="EMBL/GenBank/DDBJ databases">
        <authorList>
            <consortium name="Pathogen Informatics"/>
        </authorList>
    </citation>
    <scope>NUCLEOTIDE SEQUENCE [LARGE SCALE GENOMIC DNA]</scope>
    <source>
        <strain evidence="2 3">NCTC13788</strain>
    </source>
</reference>
<name>A0A239SV57_9STRE</name>
<evidence type="ECO:0000313" key="2">
    <source>
        <dbReference type="EMBL" id="SNU89350.1"/>
    </source>
</evidence>
<dbReference type="InterPro" id="IPR001387">
    <property type="entry name" value="Cro/C1-type_HTH"/>
</dbReference>
<dbReference type="EMBL" id="LT906439">
    <property type="protein sequence ID" value="SNU89350.1"/>
    <property type="molecule type" value="Genomic_DNA"/>
</dbReference>
<gene>
    <name evidence="2" type="ORF">SAMEA4412692_01453</name>
</gene>
<dbReference type="KEGG" id="smen:SAMEA4412692_1453"/>
<dbReference type="PROSITE" id="PS50943">
    <property type="entry name" value="HTH_CROC1"/>
    <property type="match status" value="1"/>
</dbReference>
<sequence>MNETELKRIIEYKYGSVRAFAIENDIPYTTMRSILERGILNAKAETIFKICRVLNIKPEYIEGVDLEFAPHSSSPPQNGVLSKINDKVAQLSSDGQKSVLRYASDLLEQEEAEVAISEPAIF</sequence>
<dbReference type="RefSeq" id="WP_018374293.1">
    <property type="nucleotide sequence ID" value="NZ_LT906439.1"/>
</dbReference>
<organism evidence="2 3">
    <name type="scientific">Streptococcus merionis</name>
    <dbReference type="NCBI Taxonomy" id="400065"/>
    <lineage>
        <taxon>Bacteria</taxon>
        <taxon>Bacillati</taxon>
        <taxon>Bacillota</taxon>
        <taxon>Bacilli</taxon>
        <taxon>Lactobacillales</taxon>
        <taxon>Streptococcaceae</taxon>
        <taxon>Streptococcus</taxon>
    </lineage>
</organism>
<proteinExistence type="predicted"/>